<dbReference type="EMBL" id="JZWT02000003">
    <property type="protein sequence ID" value="MFB6489951.1"/>
    <property type="molecule type" value="Genomic_DNA"/>
</dbReference>
<protein>
    <submittedName>
        <fullName evidence="1">Diphthine--ammonia ligase</fullName>
        <ecNumber evidence="1">6.3.1.14</ecNumber>
    </submittedName>
</protein>
<dbReference type="EC" id="6.3.1.14" evidence="1"/>
<dbReference type="Proteomes" id="UP000033636">
    <property type="component" value="Unassembled WGS sequence"/>
</dbReference>
<keyword evidence="1" id="KW-0436">Ligase</keyword>
<evidence type="ECO:0000313" key="1">
    <source>
        <dbReference type="EMBL" id="MFB6489951.1"/>
    </source>
</evidence>
<comment type="caution">
    <text evidence="1">The sequence shown here is derived from an EMBL/GenBank/DDBJ whole genome shotgun (WGS) entry which is preliminary data.</text>
</comment>
<evidence type="ECO:0000313" key="2">
    <source>
        <dbReference type="Proteomes" id="UP000033636"/>
    </source>
</evidence>
<name>A0ACC6UZ22_9CREN</name>
<organism evidence="1 2">
    <name type="scientific">Thermoproteus sp. AZ2</name>
    <dbReference type="NCBI Taxonomy" id="1609232"/>
    <lineage>
        <taxon>Archaea</taxon>
        <taxon>Thermoproteota</taxon>
        <taxon>Thermoprotei</taxon>
        <taxon>Thermoproteales</taxon>
        <taxon>Thermoproteaceae</taxon>
        <taxon>Thermoproteus</taxon>
    </lineage>
</organism>
<sequence length="226" mass="25084">MELLALYTGGKDSHYAMIKAVEEGHTIKCIATAEPARADSYMFHAVNTRWARLHAEAMGIPHYFIPTSGVKEKEVEELGAALASLARECGVEGISTGAIASRYQKERVDKLAERLGLRHYAPLWGRDQAGLLFEEVSRESFVIVAAMAMGLGEEWLGRRIGPEEAERLVELARRYGFSPVGEGGEYESFVVESPLFRGRRVEIRRAKKVWSPAGWGYLAIEDAALI</sequence>
<reference evidence="1" key="1">
    <citation type="submission" date="2024-07" db="EMBL/GenBank/DDBJ databases">
        <title>Metagenome and Metagenome-Assembled Genomes of Archaea from a hot spring from the geothermal field of Los Azufres, Mexico.</title>
        <authorList>
            <person name="Marin-Paredes R."/>
            <person name="Martinez-Romero E."/>
            <person name="Servin-Garciduenas L.E."/>
        </authorList>
    </citation>
    <scope>NUCLEOTIDE SEQUENCE</scope>
</reference>
<gene>
    <name evidence="1" type="ORF">TU35_001685</name>
</gene>
<accession>A0ACC6UZ22</accession>
<proteinExistence type="predicted"/>